<organism evidence="3 4">
    <name type="scientific">Geopseudomonas guangdongensis</name>
    <dbReference type="NCBI Taxonomy" id="1245526"/>
    <lineage>
        <taxon>Bacteria</taxon>
        <taxon>Pseudomonadati</taxon>
        <taxon>Pseudomonadota</taxon>
        <taxon>Gammaproteobacteria</taxon>
        <taxon>Pseudomonadales</taxon>
        <taxon>Pseudomonadaceae</taxon>
        <taxon>Geopseudomonas</taxon>
    </lineage>
</organism>
<dbReference type="STRING" id="1245526.SAMN05216580_0959"/>
<dbReference type="Pfam" id="PF03640">
    <property type="entry name" value="Lipoprotein_15"/>
    <property type="match status" value="2"/>
</dbReference>
<name>A0A1H2F159_9GAMM</name>
<evidence type="ECO:0000256" key="2">
    <source>
        <dbReference type="SAM" id="SignalP"/>
    </source>
</evidence>
<reference evidence="4" key="1">
    <citation type="submission" date="2016-10" db="EMBL/GenBank/DDBJ databases">
        <authorList>
            <person name="Varghese N."/>
            <person name="Submissions S."/>
        </authorList>
    </citation>
    <scope>NUCLEOTIDE SEQUENCE [LARGE SCALE GENOMIC DNA]</scope>
    <source>
        <strain evidence="4">CCTCC 2012022</strain>
    </source>
</reference>
<protein>
    <submittedName>
        <fullName evidence="3">Predicted lipoprotein with conserved Yx(FWY)xxD motif</fullName>
    </submittedName>
</protein>
<dbReference type="GO" id="GO:0043448">
    <property type="term" value="P:alkane catabolic process"/>
    <property type="evidence" value="ECO:0007669"/>
    <property type="project" value="TreeGrafter"/>
</dbReference>
<dbReference type="PANTHER" id="PTHR39335">
    <property type="entry name" value="BLL4220 PROTEIN"/>
    <property type="match status" value="1"/>
</dbReference>
<keyword evidence="2" id="KW-0732">Signal</keyword>
<feature type="signal peptide" evidence="2">
    <location>
        <begin position="1"/>
        <end position="23"/>
    </location>
</feature>
<keyword evidence="3" id="KW-0449">Lipoprotein</keyword>
<evidence type="ECO:0000256" key="1">
    <source>
        <dbReference type="SAM" id="MobiDB-lite"/>
    </source>
</evidence>
<dbReference type="AlphaFoldDB" id="A0A1H2F159"/>
<dbReference type="EMBL" id="LT629780">
    <property type="protein sequence ID" value="SDU01126.1"/>
    <property type="molecule type" value="Genomic_DNA"/>
</dbReference>
<evidence type="ECO:0000313" key="4">
    <source>
        <dbReference type="Proteomes" id="UP000243063"/>
    </source>
</evidence>
<dbReference type="PANTHER" id="PTHR39335:SF1">
    <property type="entry name" value="BLL4220 PROTEIN"/>
    <property type="match status" value="1"/>
</dbReference>
<dbReference type="InterPro" id="IPR005297">
    <property type="entry name" value="Lipoprotein_repeat"/>
</dbReference>
<dbReference type="OrthoDB" id="9800666at2"/>
<keyword evidence="4" id="KW-1185">Reference proteome</keyword>
<dbReference type="Proteomes" id="UP000243063">
    <property type="component" value="Chromosome I"/>
</dbReference>
<sequence>MSRISATLALLAALGGLHGAAVAAEPATARDGVLVDGRGMTLYTFDKDGDGRSSCHDACAANWPPLLAGPDAAASGDWSLVARPDGSRQWAYRGRPLYTFVHDRQPGERSGDGRMGVWHAAHPHAHEAPPSMPGMPPGSGMDGGLRDGLQR</sequence>
<feature type="chain" id="PRO_5009273503" evidence="2">
    <location>
        <begin position="24"/>
        <end position="151"/>
    </location>
</feature>
<gene>
    <name evidence="3" type="ORF">SAMN05216580_0959</name>
</gene>
<evidence type="ECO:0000313" key="3">
    <source>
        <dbReference type="EMBL" id="SDU01126.1"/>
    </source>
</evidence>
<proteinExistence type="predicted"/>
<accession>A0A1H2F159</accession>
<feature type="region of interest" description="Disordered" evidence="1">
    <location>
        <begin position="124"/>
        <end position="151"/>
    </location>
</feature>